<dbReference type="HOGENOM" id="CLU_1421427_0_0_1"/>
<dbReference type="Proteomes" id="UP000054302">
    <property type="component" value="Unassembled WGS sequence"/>
</dbReference>
<dbReference type="EMBL" id="KN847522">
    <property type="protein sequence ID" value="KIV93121.1"/>
    <property type="molecule type" value="Genomic_DNA"/>
</dbReference>
<evidence type="ECO:0000313" key="3">
    <source>
        <dbReference type="Proteomes" id="UP000054302"/>
    </source>
</evidence>
<protein>
    <submittedName>
        <fullName evidence="2">Uncharacterized protein</fullName>
    </submittedName>
</protein>
<keyword evidence="1" id="KW-0812">Transmembrane</keyword>
<accession>A0A0D1XY24</accession>
<keyword evidence="1" id="KW-0472">Membrane</keyword>
<dbReference type="GeneID" id="27322205"/>
<dbReference type="RefSeq" id="XP_016224695.1">
    <property type="nucleotide sequence ID" value="XM_016368907.1"/>
</dbReference>
<evidence type="ECO:0000256" key="1">
    <source>
        <dbReference type="SAM" id="Phobius"/>
    </source>
</evidence>
<sequence>MAPWQVDKGKWVQAITSGRVLGKQLSDINQSPSTELGTNFDAGRVDVVVTAPTNAPGQGESTNHEEPGGFDITDADLFEGAESSTDLPPVSVRRRSRRVRFGGAEYFQETANGFHYHFVPPTVRVPIVDVAVGNYHLNLLSRPVRVPGHAHEEGLAQDHRPPRRGPFLVFWFLIFCLQIGGWACLIRYLSR</sequence>
<proteinExistence type="predicted"/>
<keyword evidence="1" id="KW-1133">Transmembrane helix</keyword>
<feature type="transmembrane region" description="Helical" evidence="1">
    <location>
        <begin position="167"/>
        <end position="189"/>
    </location>
</feature>
<reference evidence="2 3" key="1">
    <citation type="submission" date="2015-01" db="EMBL/GenBank/DDBJ databases">
        <title>The Genome Sequence of Exophiala mesophila CBS40295.</title>
        <authorList>
            <consortium name="The Broad Institute Genomics Platform"/>
            <person name="Cuomo C."/>
            <person name="de Hoog S."/>
            <person name="Gorbushina A."/>
            <person name="Stielow B."/>
            <person name="Teixiera M."/>
            <person name="Abouelleil A."/>
            <person name="Chapman S.B."/>
            <person name="Priest M."/>
            <person name="Young S.K."/>
            <person name="Wortman J."/>
            <person name="Nusbaum C."/>
            <person name="Birren B."/>
        </authorList>
    </citation>
    <scope>NUCLEOTIDE SEQUENCE [LARGE SCALE GENOMIC DNA]</scope>
    <source>
        <strain evidence="2 3">CBS 40295</strain>
    </source>
</reference>
<dbReference type="AlphaFoldDB" id="A0A0D1XY24"/>
<gene>
    <name evidence="2" type="ORF">PV10_04360</name>
</gene>
<name>A0A0D1XY24_EXOME</name>
<keyword evidence="3" id="KW-1185">Reference proteome</keyword>
<organism evidence="2 3">
    <name type="scientific">Exophiala mesophila</name>
    <name type="common">Black yeast-like fungus</name>
    <dbReference type="NCBI Taxonomy" id="212818"/>
    <lineage>
        <taxon>Eukaryota</taxon>
        <taxon>Fungi</taxon>
        <taxon>Dikarya</taxon>
        <taxon>Ascomycota</taxon>
        <taxon>Pezizomycotina</taxon>
        <taxon>Eurotiomycetes</taxon>
        <taxon>Chaetothyriomycetidae</taxon>
        <taxon>Chaetothyriales</taxon>
        <taxon>Herpotrichiellaceae</taxon>
        <taxon>Exophiala</taxon>
    </lineage>
</organism>
<dbReference type="VEuPathDB" id="FungiDB:PV10_04360"/>
<evidence type="ECO:0000313" key="2">
    <source>
        <dbReference type="EMBL" id="KIV93121.1"/>
    </source>
</evidence>